<organism evidence="1 2">
    <name type="scientific">Euzebya pacifica</name>
    <dbReference type="NCBI Taxonomy" id="1608957"/>
    <lineage>
        <taxon>Bacteria</taxon>
        <taxon>Bacillati</taxon>
        <taxon>Actinomycetota</taxon>
        <taxon>Nitriliruptoria</taxon>
        <taxon>Euzebyales</taxon>
    </lineage>
</organism>
<dbReference type="CDD" id="cd15482">
    <property type="entry name" value="Sialidase_non-viral"/>
    <property type="match status" value="1"/>
</dbReference>
<protein>
    <recommendedName>
        <fullName evidence="3">Polymerase/histidinol phosphatase N-terminal domain-containing protein</fullName>
    </recommendedName>
</protein>
<dbReference type="Gene3D" id="3.20.20.140">
    <property type="entry name" value="Metal-dependent hydrolases"/>
    <property type="match status" value="1"/>
</dbReference>
<name>A0A346XS26_9ACTN</name>
<dbReference type="KEGG" id="euz:DVS28_a0316"/>
<evidence type="ECO:0008006" key="3">
    <source>
        <dbReference type="Google" id="ProtNLM"/>
    </source>
</evidence>
<dbReference type="Proteomes" id="UP000264006">
    <property type="component" value="Chromosome"/>
</dbReference>
<sequence>MSRFLAVPLLLVLIAVGVAAPTVGADGLAPPIRSAALDAAVDAALDGLAWVPFDMHLHTDHSSDGGVFHQEFDTPESHDTFLDEQRDQALRAGMSAVAFTDHRNFAQHYDPDFDLDRSPFAIGDRVLLTGEEWGGGRHGTAFAIQTRIDHGSTDRVGCGLAEMALEVAAQDGLLGMAHPKDGGADGCMAELVDFPLSHIEALRGGDSALQDAGFPGGGNGSNEAYYQALAEAGGRVATVNGSDNHFKQVWAGPSGPGGSAAYVLTTGVSEEALVDGIRAGRTLAGLGITGIRVATLLDADGVDGFEAVTGGWAEPTGDTVTLALAVENGTGHTVRVVDDTGAVVAEVVPDGVSDTVAFELPSSSAFYRVTAMTVGASRVGLPDPLDYVDTFVMNSTPVWVTAPTSAARTPALADGTPLVSLTDADWGGFADLARHGDVVHLVQQQRTGDRARVVTHQRSLDGGMTWSPAVPLGEGRSPSVVVREDTVTVAFEVHDPRRFGGDVVVRRSTDGGTSFGPAEVIAAGNAARPVLAAGDTVDHLVWQAQVDDGTWAIHHQRLDGLSTTTRLSFAEPWSGGMTQYAVPPRELQHIPASVEPTVAVHGHTVAVAWEDNRDDPTPGRSGNPDDVAIFGAVSTDGGATFSADSRWTERILRRDEPTAEGVEGNPALSPSLAITPDGGIVLAHTSTVDSAFTDVWVQRSDDGGATWSTASRVDVPSEWSYQPQLQVELGGLRVVWQQATDPTWSLRTAVSTDGGLTFGSASTLTGDGRYHGWPALSDGMMAWTAELTGGVGVVAAALG</sequence>
<dbReference type="NCBIfam" id="NF038032">
    <property type="entry name" value="CehA_McbA_metalo"/>
    <property type="match status" value="1"/>
</dbReference>
<dbReference type="SUPFAM" id="SSF89550">
    <property type="entry name" value="PHP domain-like"/>
    <property type="match status" value="1"/>
</dbReference>
<accession>A0A346XS26</accession>
<dbReference type="SUPFAM" id="SSF50939">
    <property type="entry name" value="Sialidases"/>
    <property type="match status" value="1"/>
</dbReference>
<proteinExistence type="predicted"/>
<evidence type="ECO:0000313" key="2">
    <source>
        <dbReference type="Proteomes" id="UP000264006"/>
    </source>
</evidence>
<dbReference type="RefSeq" id="WP_164709796.1">
    <property type="nucleotide sequence ID" value="NZ_CP031165.1"/>
</dbReference>
<dbReference type="EMBL" id="CP031165">
    <property type="protein sequence ID" value="AXV05023.1"/>
    <property type="molecule type" value="Genomic_DNA"/>
</dbReference>
<dbReference type="Gene3D" id="2.120.10.10">
    <property type="match status" value="2"/>
</dbReference>
<dbReference type="InterPro" id="IPR016195">
    <property type="entry name" value="Pol/histidinol_Pase-like"/>
</dbReference>
<keyword evidence="2" id="KW-1185">Reference proteome</keyword>
<gene>
    <name evidence="1" type="ORF">DVS28_a0316</name>
</gene>
<evidence type="ECO:0000313" key="1">
    <source>
        <dbReference type="EMBL" id="AXV05023.1"/>
    </source>
</evidence>
<dbReference type="AlphaFoldDB" id="A0A346XS26"/>
<reference evidence="1 2" key="1">
    <citation type="submission" date="2018-09" db="EMBL/GenBank/DDBJ databases">
        <title>Complete genome sequence of Euzebya sp. DY32-46 isolated from seawater of Pacific Ocean.</title>
        <authorList>
            <person name="Xu L."/>
            <person name="Wu Y.-H."/>
            <person name="Xu X.-W."/>
        </authorList>
    </citation>
    <scope>NUCLEOTIDE SEQUENCE [LARGE SCALE GENOMIC DNA]</scope>
    <source>
        <strain evidence="1 2">DY32-46</strain>
    </source>
</reference>
<dbReference type="InterPro" id="IPR036278">
    <property type="entry name" value="Sialidase_sf"/>
</dbReference>